<dbReference type="AlphaFoldDB" id="A0A484G001"/>
<comment type="caution">
    <text evidence="2">The sequence shown here is derived from an EMBL/GenBank/DDBJ whole genome shotgun (WGS) entry which is preliminary data.</text>
</comment>
<keyword evidence="3" id="KW-1185">Reference proteome</keyword>
<reference evidence="3" key="2">
    <citation type="journal article" date="2019" name="Mol. Plant Microbe Interact.">
        <title>Genome sequence resources for four phytopathogenic fungi from the Colletotrichum orbiculare species complex.</title>
        <authorList>
            <person name="Gan P."/>
            <person name="Tsushima A."/>
            <person name="Narusaka M."/>
            <person name="Narusaka Y."/>
            <person name="Takano Y."/>
            <person name="Kubo Y."/>
            <person name="Shirasu K."/>
        </authorList>
    </citation>
    <scope>GENOME REANNOTATION</scope>
    <source>
        <strain evidence="3">104-T / ATCC 96160 / CBS 514.97 / LARS 414 / MAFF 240422</strain>
    </source>
</reference>
<dbReference type="Proteomes" id="UP000014480">
    <property type="component" value="Unassembled WGS sequence"/>
</dbReference>
<evidence type="ECO:0000313" key="2">
    <source>
        <dbReference type="EMBL" id="TDZ23999.1"/>
    </source>
</evidence>
<accession>A0A484G001</accession>
<sequence>MPLVAGVDGRDVASQAIPARVLECPNFLLLKFPRWSQSTSQRAPFKFPSAQIPDQTRPDQSNPISPGKVRARFSALRTSTSASICTSISIETTTAIVSSAPSSRCTTHTAGTSNTAVPQIPLPNPQLLALPQF</sequence>
<evidence type="ECO:0000313" key="3">
    <source>
        <dbReference type="Proteomes" id="UP000014480"/>
    </source>
</evidence>
<protein>
    <submittedName>
        <fullName evidence="2">Uncharacterized protein</fullName>
    </submittedName>
</protein>
<organism evidence="2 3">
    <name type="scientific">Colletotrichum orbiculare (strain 104-T / ATCC 96160 / CBS 514.97 / LARS 414 / MAFF 240422)</name>
    <name type="common">Cucumber anthracnose fungus</name>
    <name type="synonym">Colletotrichum lagenarium</name>
    <dbReference type="NCBI Taxonomy" id="1213857"/>
    <lineage>
        <taxon>Eukaryota</taxon>
        <taxon>Fungi</taxon>
        <taxon>Dikarya</taxon>
        <taxon>Ascomycota</taxon>
        <taxon>Pezizomycotina</taxon>
        <taxon>Sordariomycetes</taxon>
        <taxon>Hypocreomycetidae</taxon>
        <taxon>Glomerellales</taxon>
        <taxon>Glomerellaceae</taxon>
        <taxon>Colletotrichum</taxon>
        <taxon>Colletotrichum orbiculare species complex</taxon>
    </lineage>
</organism>
<name>A0A484G001_COLOR</name>
<gene>
    <name evidence="2" type="ORF">Cob_v003167</name>
</gene>
<reference evidence="3" key="1">
    <citation type="journal article" date="2013" name="New Phytol.">
        <title>Comparative genomic and transcriptomic analyses reveal the hemibiotrophic stage shift of Colletotrichum fungi.</title>
        <authorList>
            <person name="Gan P."/>
            <person name="Ikeda K."/>
            <person name="Irieda H."/>
            <person name="Narusaka M."/>
            <person name="O'Connell R.J."/>
            <person name="Narusaka Y."/>
            <person name="Takano Y."/>
            <person name="Kubo Y."/>
            <person name="Shirasu K."/>
        </authorList>
    </citation>
    <scope>NUCLEOTIDE SEQUENCE [LARGE SCALE GENOMIC DNA]</scope>
    <source>
        <strain evidence="3">104-T / ATCC 96160 / CBS 514.97 / LARS 414 / MAFF 240422</strain>
    </source>
</reference>
<feature type="region of interest" description="Disordered" evidence="1">
    <location>
        <begin position="41"/>
        <end position="67"/>
    </location>
</feature>
<evidence type="ECO:0000256" key="1">
    <source>
        <dbReference type="SAM" id="MobiDB-lite"/>
    </source>
</evidence>
<feature type="compositionally biased region" description="Polar residues" evidence="1">
    <location>
        <begin position="52"/>
        <end position="64"/>
    </location>
</feature>
<dbReference type="EMBL" id="AMCV02000005">
    <property type="protein sequence ID" value="TDZ23999.1"/>
    <property type="molecule type" value="Genomic_DNA"/>
</dbReference>
<proteinExistence type="predicted"/>